<dbReference type="EMBL" id="CAFBPM010000001">
    <property type="protein sequence ID" value="CAB5008833.1"/>
    <property type="molecule type" value="Genomic_DNA"/>
</dbReference>
<dbReference type="Gene3D" id="3.10.20.10">
    <property type="match status" value="1"/>
</dbReference>
<evidence type="ECO:0000313" key="2">
    <source>
        <dbReference type="EMBL" id="CAB4817460.1"/>
    </source>
</evidence>
<reference evidence="2" key="1">
    <citation type="submission" date="2020-05" db="EMBL/GenBank/DDBJ databases">
        <authorList>
            <person name="Chiriac C."/>
            <person name="Salcher M."/>
            <person name="Ghai R."/>
            <person name="Kavagutti S V."/>
        </authorList>
    </citation>
    <scope>NUCLEOTIDE SEQUENCE</scope>
</reference>
<dbReference type="InterPro" id="IPR011440">
    <property type="entry name" value="DUF1543"/>
</dbReference>
<proteinExistence type="predicted"/>
<dbReference type="Pfam" id="PF07566">
    <property type="entry name" value="DUF1543"/>
    <property type="match status" value="1"/>
</dbReference>
<evidence type="ECO:0000259" key="1">
    <source>
        <dbReference type="Pfam" id="PF07566"/>
    </source>
</evidence>
<protein>
    <submittedName>
        <fullName evidence="2">Unannotated protein</fullName>
    </submittedName>
</protein>
<dbReference type="EMBL" id="CAFABE010000004">
    <property type="protein sequence ID" value="CAB4817460.1"/>
    <property type="molecule type" value="Genomic_DNA"/>
</dbReference>
<evidence type="ECO:0000313" key="3">
    <source>
        <dbReference type="EMBL" id="CAB4872404.1"/>
    </source>
</evidence>
<dbReference type="AlphaFoldDB" id="A0A6J6Z6N3"/>
<evidence type="ECO:0000313" key="4">
    <source>
        <dbReference type="EMBL" id="CAB5008833.1"/>
    </source>
</evidence>
<name>A0A6J6Z6N3_9ZZZZ</name>
<gene>
    <name evidence="2" type="ORF">UFOPK3164_00178</name>
    <name evidence="3" type="ORF">UFOPK3427_00891</name>
    <name evidence="4" type="ORF">UFOPK4112_00194</name>
</gene>
<dbReference type="EMBL" id="CAFBLT010000001">
    <property type="protein sequence ID" value="CAB4872404.1"/>
    <property type="molecule type" value="Genomic_DNA"/>
</dbReference>
<feature type="domain" description="DUF1543" evidence="1">
    <location>
        <begin position="19"/>
        <end position="67"/>
    </location>
</feature>
<sequence>MSKLYAVLLGGSGGPGRLSEDHETVFVVADTEKSARQQARAKWSGHGKGHVDALECLDVIDGHRVMLEGGAAPSQGVFISYNDEPFDEGND</sequence>
<organism evidence="2">
    <name type="scientific">freshwater metagenome</name>
    <dbReference type="NCBI Taxonomy" id="449393"/>
    <lineage>
        <taxon>unclassified sequences</taxon>
        <taxon>metagenomes</taxon>
        <taxon>ecological metagenomes</taxon>
    </lineage>
</organism>
<accession>A0A6J6Z6N3</accession>